<name>A0ABN6DUE3_9BACT</name>
<reference evidence="1 2" key="1">
    <citation type="journal article" date="2016" name="C (Basel)">
        <title>Selective Growth of and Electricity Production by Marine Exoelectrogenic Bacteria in Self-Aggregated Hydrogel of Microbially Reduced Graphene Oxide.</title>
        <authorList>
            <person name="Yoshida N."/>
            <person name="Goto Y."/>
            <person name="Miyata Y."/>
        </authorList>
    </citation>
    <scope>NUCLEOTIDE SEQUENCE [LARGE SCALE GENOMIC DNA]</scope>
    <source>
        <strain evidence="1 2">NIT-T3</strain>
    </source>
</reference>
<sequence length="828" mass="87188">MQQKDGGGARRSWQKNLLSLLLVGSVGLAGALAGCGGGGSSSSGGAGGATVSTLSGVVADGYLVGVTVCADLNENNQCDSGEPVATTDADGAYTLEGTDIESYPVVVVVPAGTPDGEGGTFDKPLILSSPPGTESAKFISPVSTMVHQQMKANGLSAEQAQAVVKKRLGVAESTPVLGEAADFIKHKAANQDLEVVHKVARVAAKAFGELHSQFETTLGGSLSDEQVSAIVTVVVDKVMQELSGVVQQIADLETNEQVDSLAGSVASNVAGENSDASSLTDELAAAALPKEDSAFDALLNAGGSYWLGAWDYMDENGQMVQEAEYGRVYLDASGALQEEQYRLNPAGGWDLDVSQDDDYQLVDGQWVLAPEGPDNYAIQFNNDGSALLTHRITGAQERITATEVAIAGKPMGQFAKRFHRLLADPTAPFGPGAKAFKLAFENLVDTYEVSLWLDDQGQDRNFVAIWTGPETFTKVTSLQQMLESFPAGGNDYLQVGSNLVIQFGPNNSVLVFRQMWSMGMMGPSYEQIAGGSYLRSSATGVDMVQLDLPEFVKYEGEFDGLPCFVVWANGDVKVGEFSPAGMVDFGEDFEVNEVAFQDIMENFVAPGTDTGSDTPSLLDPPAEAEVVPFSPGELSGNTFALFQPDQVTLLTFNSDGSISEATREDSAPTPEIRTDSGTWSVDLDGVLNLQFASTAPKALTLEKLADSTTETLSIYFEEGVDGVVSDNGYLPLEVTLPFADMNGVTLVGEDGDTLAFGAGTGILTEDGEAIPFDFTQVDGVLTLFMGSDEITVHQLAESLVPGTITIVGTVRESGGAIVDVFNDVMSVQ</sequence>
<organism evidence="1 2">
    <name type="scientific">Desulfuromonas versatilis</name>
    <dbReference type="NCBI Taxonomy" id="2802975"/>
    <lineage>
        <taxon>Bacteria</taxon>
        <taxon>Pseudomonadati</taxon>
        <taxon>Thermodesulfobacteriota</taxon>
        <taxon>Desulfuromonadia</taxon>
        <taxon>Desulfuromonadales</taxon>
        <taxon>Desulfuromonadaceae</taxon>
        <taxon>Desulfuromonas</taxon>
    </lineage>
</organism>
<evidence type="ECO:0000313" key="1">
    <source>
        <dbReference type="EMBL" id="BCR03494.1"/>
    </source>
</evidence>
<gene>
    <name evidence="1" type="ORF">DESUT3_05630</name>
</gene>
<dbReference type="Proteomes" id="UP001319827">
    <property type="component" value="Chromosome"/>
</dbReference>
<dbReference type="PROSITE" id="PS51257">
    <property type="entry name" value="PROKAR_LIPOPROTEIN"/>
    <property type="match status" value="1"/>
</dbReference>
<keyword evidence="2" id="KW-1185">Reference proteome</keyword>
<evidence type="ECO:0000313" key="2">
    <source>
        <dbReference type="Proteomes" id="UP001319827"/>
    </source>
</evidence>
<reference evidence="1 2" key="2">
    <citation type="journal article" date="2021" name="Int. J. Syst. Evol. Microbiol.">
        <title>Isolation and Polyphasic Characterization of Desulfuromonas versatilis sp. Nov., an Electrogenic Bacteria Capable of Versatile Metabolism Isolated from a Graphene Oxide-Reducing Enrichment Culture.</title>
        <authorList>
            <person name="Xie L."/>
            <person name="Yoshida N."/>
            <person name="Ishii S."/>
            <person name="Meng L."/>
        </authorList>
    </citation>
    <scope>NUCLEOTIDE SEQUENCE [LARGE SCALE GENOMIC DNA]</scope>
    <source>
        <strain evidence="1 2">NIT-T3</strain>
    </source>
</reference>
<protein>
    <recommendedName>
        <fullName evidence="3">Carboxypeptidase regulatory-like domain-containing protein</fullName>
    </recommendedName>
</protein>
<proteinExistence type="predicted"/>
<evidence type="ECO:0008006" key="3">
    <source>
        <dbReference type="Google" id="ProtNLM"/>
    </source>
</evidence>
<dbReference type="RefSeq" id="WP_221250965.1">
    <property type="nucleotide sequence ID" value="NZ_AP024355.1"/>
</dbReference>
<dbReference type="EMBL" id="AP024355">
    <property type="protein sequence ID" value="BCR03494.1"/>
    <property type="molecule type" value="Genomic_DNA"/>
</dbReference>
<accession>A0ABN6DUE3</accession>